<dbReference type="Pfam" id="PF13473">
    <property type="entry name" value="Cupredoxin_1"/>
    <property type="match status" value="1"/>
</dbReference>
<dbReference type="Gene3D" id="2.60.40.420">
    <property type="entry name" value="Cupredoxins - blue copper proteins"/>
    <property type="match status" value="1"/>
</dbReference>
<sequence length="106" mass="11724">MSAASALLLVSFFIPAAAMAAQYTLVIKNHRFSPNRLTVPANERVKLVIDNRDATVEEFESHDLHREKLVPGHSKSVVWVGPLGAGTYHFYGEFHKETAHGALIVK</sequence>
<dbReference type="STRING" id="1765967.BW247_14490"/>
<dbReference type="RefSeq" id="WP_076837774.1">
    <property type="nucleotide sequence ID" value="NZ_CP019434.1"/>
</dbReference>
<dbReference type="Proteomes" id="UP000243807">
    <property type="component" value="Chromosome"/>
</dbReference>
<evidence type="ECO:0000313" key="4">
    <source>
        <dbReference type="Proteomes" id="UP000243807"/>
    </source>
</evidence>
<dbReference type="SUPFAM" id="SSF49503">
    <property type="entry name" value="Cupredoxins"/>
    <property type="match status" value="1"/>
</dbReference>
<evidence type="ECO:0000256" key="1">
    <source>
        <dbReference type="SAM" id="SignalP"/>
    </source>
</evidence>
<dbReference type="AlphaFoldDB" id="A0A1P8UJZ5"/>
<evidence type="ECO:0000313" key="3">
    <source>
        <dbReference type="EMBL" id="APZ44151.1"/>
    </source>
</evidence>
<reference evidence="3 4" key="1">
    <citation type="submission" date="2017-01" db="EMBL/GenBank/DDBJ databases">
        <title>Draft sequence of Acidihalobacter ferrooxidans strain DSM 14175 (strain V8).</title>
        <authorList>
            <person name="Khaleque H.N."/>
            <person name="Ramsay J.P."/>
            <person name="Murphy R.J.T."/>
            <person name="Kaksonen A.H."/>
            <person name="Boxall N.J."/>
            <person name="Watkin E.L.J."/>
        </authorList>
    </citation>
    <scope>NUCLEOTIDE SEQUENCE [LARGE SCALE GENOMIC DNA]</scope>
    <source>
        <strain evidence="3 4">V8</strain>
    </source>
</reference>
<dbReference type="InterPro" id="IPR008972">
    <property type="entry name" value="Cupredoxin"/>
</dbReference>
<accession>A0A1P8UJZ5</accession>
<dbReference type="EMBL" id="CP019434">
    <property type="protein sequence ID" value="APZ44151.1"/>
    <property type="molecule type" value="Genomic_DNA"/>
</dbReference>
<evidence type="ECO:0000259" key="2">
    <source>
        <dbReference type="Pfam" id="PF13473"/>
    </source>
</evidence>
<feature type="signal peptide" evidence="1">
    <location>
        <begin position="1"/>
        <end position="20"/>
    </location>
</feature>
<organism evidence="3 4">
    <name type="scientific">Acidihalobacter ferrooxydans</name>
    <dbReference type="NCBI Taxonomy" id="1765967"/>
    <lineage>
        <taxon>Bacteria</taxon>
        <taxon>Pseudomonadati</taxon>
        <taxon>Pseudomonadota</taxon>
        <taxon>Gammaproteobacteria</taxon>
        <taxon>Chromatiales</taxon>
        <taxon>Ectothiorhodospiraceae</taxon>
        <taxon>Acidihalobacter</taxon>
    </lineage>
</organism>
<dbReference type="InterPro" id="IPR028096">
    <property type="entry name" value="EfeO_Cupredoxin"/>
</dbReference>
<protein>
    <recommendedName>
        <fullName evidence="2">EfeO-type cupredoxin-like domain-containing protein</fullName>
    </recommendedName>
</protein>
<keyword evidence="1" id="KW-0732">Signal</keyword>
<gene>
    <name evidence="3" type="ORF">BW247_14490</name>
</gene>
<keyword evidence="4" id="KW-1185">Reference proteome</keyword>
<name>A0A1P8UJZ5_9GAMM</name>
<feature type="domain" description="EfeO-type cupredoxin-like" evidence="2">
    <location>
        <begin position="3"/>
        <end position="105"/>
    </location>
</feature>
<dbReference type="KEGG" id="afy:BW247_14490"/>
<proteinExistence type="predicted"/>
<feature type="chain" id="PRO_5012681723" description="EfeO-type cupredoxin-like domain-containing protein" evidence="1">
    <location>
        <begin position="21"/>
        <end position="106"/>
    </location>
</feature>